<evidence type="ECO:0000313" key="2">
    <source>
        <dbReference type="EMBL" id="CEP17079.1"/>
    </source>
</evidence>
<feature type="compositionally biased region" description="Low complexity" evidence="1">
    <location>
        <begin position="36"/>
        <end position="57"/>
    </location>
</feature>
<gene>
    <name evidence="2" type="primary">PARPA_11371.1 scaffold 44101</name>
</gene>
<sequence length="200" mass="21441">MIQNKVPEETKPNSTKFGLDTLVYCAFILVQAPSQASAQAPSQASAQAPSQGQASYQDLYPLPAQPEKIHGLMVKKKHSPAITLSKKRPTVASTTGLSQTQALSQAQGSSKSNDRPKGHGATRYEAGPSPARFDRPDPSKSTFDISKPVHLQAAVASLVDRQYQRKRQSRSQGVAGTSQSREKGSFQNSFGITGNPSTVF</sequence>
<dbReference type="EMBL" id="LN733608">
    <property type="protein sequence ID" value="CEP17079.1"/>
    <property type="molecule type" value="Genomic_DNA"/>
</dbReference>
<evidence type="ECO:0000313" key="3">
    <source>
        <dbReference type="Proteomes" id="UP000054107"/>
    </source>
</evidence>
<protein>
    <submittedName>
        <fullName evidence="2">Uncharacterized protein</fullName>
    </submittedName>
</protein>
<name>A0A0B7NQ24_9FUNG</name>
<reference evidence="2 3" key="1">
    <citation type="submission" date="2014-09" db="EMBL/GenBank/DDBJ databases">
        <authorList>
            <person name="Ellenberger Sabrina"/>
        </authorList>
    </citation>
    <scope>NUCLEOTIDE SEQUENCE [LARGE SCALE GENOMIC DNA]</scope>
    <source>
        <strain evidence="2 3">CBS 412.66</strain>
    </source>
</reference>
<accession>A0A0B7NQ24</accession>
<dbReference type="Proteomes" id="UP000054107">
    <property type="component" value="Unassembled WGS sequence"/>
</dbReference>
<evidence type="ECO:0000256" key="1">
    <source>
        <dbReference type="SAM" id="MobiDB-lite"/>
    </source>
</evidence>
<feature type="region of interest" description="Disordered" evidence="1">
    <location>
        <begin position="36"/>
        <end position="146"/>
    </location>
</feature>
<feature type="compositionally biased region" description="Basic residues" evidence="1">
    <location>
        <begin position="73"/>
        <end position="89"/>
    </location>
</feature>
<feature type="region of interest" description="Disordered" evidence="1">
    <location>
        <begin position="160"/>
        <end position="200"/>
    </location>
</feature>
<feature type="compositionally biased region" description="Polar residues" evidence="1">
    <location>
        <begin position="91"/>
        <end position="111"/>
    </location>
</feature>
<dbReference type="AlphaFoldDB" id="A0A0B7NQ24"/>
<feature type="compositionally biased region" description="Polar residues" evidence="1">
    <location>
        <begin position="174"/>
        <end position="200"/>
    </location>
</feature>
<organism evidence="2 3">
    <name type="scientific">Parasitella parasitica</name>
    <dbReference type="NCBI Taxonomy" id="35722"/>
    <lineage>
        <taxon>Eukaryota</taxon>
        <taxon>Fungi</taxon>
        <taxon>Fungi incertae sedis</taxon>
        <taxon>Mucoromycota</taxon>
        <taxon>Mucoromycotina</taxon>
        <taxon>Mucoromycetes</taxon>
        <taxon>Mucorales</taxon>
        <taxon>Mucorineae</taxon>
        <taxon>Mucoraceae</taxon>
        <taxon>Parasitella</taxon>
    </lineage>
</organism>
<keyword evidence="3" id="KW-1185">Reference proteome</keyword>
<proteinExistence type="predicted"/>